<proteinExistence type="predicted"/>
<feature type="modified residue" description="4-aspartylphosphate" evidence="2">
    <location>
        <position position="77"/>
    </location>
</feature>
<dbReference type="Pfam" id="PF07228">
    <property type="entry name" value="SpoIIE"/>
    <property type="match status" value="1"/>
</dbReference>
<dbReference type="InterPro" id="IPR052016">
    <property type="entry name" value="Bact_Sigma-Reg"/>
</dbReference>
<evidence type="ECO:0000259" key="4">
    <source>
        <dbReference type="PROSITE" id="PS50110"/>
    </source>
</evidence>
<organism evidence="5 6">
    <name type="scientific">Cellulomonas marina</name>
    <dbReference type="NCBI Taxonomy" id="988821"/>
    <lineage>
        <taxon>Bacteria</taxon>
        <taxon>Bacillati</taxon>
        <taxon>Actinomycetota</taxon>
        <taxon>Actinomycetes</taxon>
        <taxon>Micrococcales</taxon>
        <taxon>Cellulomonadaceae</taxon>
        <taxon>Cellulomonas</taxon>
    </lineage>
</organism>
<keyword evidence="6" id="KW-1185">Reference proteome</keyword>
<evidence type="ECO:0000313" key="5">
    <source>
        <dbReference type="EMBL" id="SFA76604.1"/>
    </source>
</evidence>
<dbReference type="SMART" id="SM00448">
    <property type="entry name" value="REC"/>
    <property type="match status" value="1"/>
</dbReference>
<dbReference type="InterPro" id="IPR001789">
    <property type="entry name" value="Sig_transdc_resp-reg_receiver"/>
</dbReference>
<dbReference type="PROSITE" id="PS50110">
    <property type="entry name" value="RESPONSE_REGULATORY"/>
    <property type="match status" value="1"/>
</dbReference>
<dbReference type="Gene3D" id="3.40.50.2300">
    <property type="match status" value="1"/>
</dbReference>
<dbReference type="AlphaFoldDB" id="A0A1I0VJN6"/>
<dbReference type="SUPFAM" id="SSF81606">
    <property type="entry name" value="PP2C-like"/>
    <property type="match status" value="1"/>
</dbReference>
<keyword evidence="2" id="KW-0597">Phosphoprotein</keyword>
<feature type="region of interest" description="Disordered" evidence="3">
    <location>
        <begin position="1"/>
        <end position="21"/>
    </location>
</feature>
<dbReference type="SUPFAM" id="SSF52172">
    <property type="entry name" value="CheY-like"/>
    <property type="match status" value="1"/>
</dbReference>
<sequence>MSVHEPATAAGASHADTGREHEAREDVLRVLLVEDDDADALLVREHLQDAGLQVELVQARTLDEALQRLDADCVLLDLGLPDARGLPALERLLAGGAPPVVVLTGLADTRTGLAAVAAGAQDYLVKQDVEPETLGRAVRYAVQRTRWESAERELFRSGVRAQETLRLERALLPRPVVHDPRLVVEVAYRSGRDGVLGGDFYDVVERPDGTVLAVVGDVCGHGPDEAALGATLRTAWRTLVLAEHSPACILALLERVLRAERAADWVFTTAAMVVVAPDRRSAELYLAGHPAALLVGPPTAVVPPVRRGRALGLPLDGGWEPQHVPLEGDWRLLVYTDGLLEATIDDEGDRLGKERLVAVVEGVARAADARGDGSGVVEAVLDAVQALHGGPLVDDSALVLLGCVPGSAAHADAAPREPADGAPA</sequence>
<dbReference type="InterPro" id="IPR036457">
    <property type="entry name" value="PPM-type-like_dom_sf"/>
</dbReference>
<dbReference type="GO" id="GO:0000160">
    <property type="term" value="P:phosphorelay signal transduction system"/>
    <property type="evidence" value="ECO:0007669"/>
    <property type="project" value="InterPro"/>
</dbReference>
<dbReference type="Proteomes" id="UP000199012">
    <property type="component" value="Unassembled WGS sequence"/>
</dbReference>
<dbReference type="InterPro" id="IPR011006">
    <property type="entry name" value="CheY-like_superfamily"/>
</dbReference>
<dbReference type="STRING" id="988821.SAMN05421867_101440"/>
<dbReference type="PANTHER" id="PTHR43156">
    <property type="entry name" value="STAGE II SPORULATION PROTEIN E-RELATED"/>
    <property type="match status" value="1"/>
</dbReference>
<protein>
    <submittedName>
        <fullName evidence="5">Serine phosphatase RsbU, regulator of sigma subunit</fullName>
    </submittedName>
</protein>
<evidence type="ECO:0000313" key="6">
    <source>
        <dbReference type="Proteomes" id="UP000199012"/>
    </source>
</evidence>
<dbReference type="Gene3D" id="3.60.40.10">
    <property type="entry name" value="PPM-type phosphatase domain"/>
    <property type="match status" value="1"/>
</dbReference>
<dbReference type="OrthoDB" id="5181538at2"/>
<dbReference type="RefSeq" id="WP_090030249.1">
    <property type="nucleotide sequence ID" value="NZ_BONM01000003.1"/>
</dbReference>
<keyword evidence="1" id="KW-0378">Hydrolase</keyword>
<dbReference type="EMBL" id="FOKA01000001">
    <property type="protein sequence ID" value="SFA76604.1"/>
    <property type="molecule type" value="Genomic_DNA"/>
</dbReference>
<dbReference type="GO" id="GO:0016791">
    <property type="term" value="F:phosphatase activity"/>
    <property type="evidence" value="ECO:0007669"/>
    <property type="project" value="TreeGrafter"/>
</dbReference>
<accession>A0A1I0VJN6</accession>
<evidence type="ECO:0000256" key="1">
    <source>
        <dbReference type="ARBA" id="ARBA00022801"/>
    </source>
</evidence>
<name>A0A1I0VJN6_9CELL</name>
<dbReference type="PANTHER" id="PTHR43156:SF2">
    <property type="entry name" value="STAGE II SPORULATION PROTEIN E"/>
    <property type="match status" value="1"/>
</dbReference>
<reference evidence="5 6" key="1">
    <citation type="submission" date="2016-10" db="EMBL/GenBank/DDBJ databases">
        <authorList>
            <person name="de Groot N.N."/>
        </authorList>
    </citation>
    <scope>NUCLEOTIDE SEQUENCE [LARGE SCALE GENOMIC DNA]</scope>
    <source>
        <strain evidence="5 6">CGMCC 4.6945</strain>
    </source>
</reference>
<dbReference type="CDD" id="cd00156">
    <property type="entry name" value="REC"/>
    <property type="match status" value="1"/>
</dbReference>
<dbReference type="InterPro" id="IPR001932">
    <property type="entry name" value="PPM-type_phosphatase-like_dom"/>
</dbReference>
<gene>
    <name evidence="5" type="ORF">SAMN05421867_101440</name>
</gene>
<dbReference type="SMART" id="SM00331">
    <property type="entry name" value="PP2C_SIG"/>
    <property type="match status" value="1"/>
</dbReference>
<evidence type="ECO:0000256" key="2">
    <source>
        <dbReference type="PROSITE-ProRule" id="PRU00169"/>
    </source>
</evidence>
<dbReference type="Pfam" id="PF00072">
    <property type="entry name" value="Response_reg"/>
    <property type="match status" value="1"/>
</dbReference>
<evidence type="ECO:0000256" key="3">
    <source>
        <dbReference type="SAM" id="MobiDB-lite"/>
    </source>
</evidence>
<feature type="domain" description="Response regulatory" evidence="4">
    <location>
        <begin position="29"/>
        <end position="141"/>
    </location>
</feature>